<feature type="compositionally biased region" description="Basic and acidic residues" evidence="12">
    <location>
        <begin position="479"/>
        <end position="491"/>
    </location>
</feature>
<dbReference type="SUPFAM" id="SSF57667">
    <property type="entry name" value="beta-beta-alpha zinc fingers"/>
    <property type="match status" value="2"/>
</dbReference>
<accession>A0A674ALB9</accession>
<dbReference type="FunFam" id="3.30.160.60:FF:001049">
    <property type="entry name" value="zinc finger protein 319"/>
    <property type="match status" value="1"/>
</dbReference>
<feature type="domain" description="C2H2-type" evidence="13">
    <location>
        <begin position="579"/>
        <end position="606"/>
    </location>
</feature>
<evidence type="ECO:0000256" key="3">
    <source>
        <dbReference type="ARBA" id="ARBA00022723"/>
    </source>
</evidence>
<dbReference type="GeneTree" id="ENSGT01150000287363"/>
<sequence length="606" mass="66831">MPMDNFNGMGFHTQIASIMEMLANAAVAEICTLVDNDYAVFRLEINQSQKENRTLRRKLQLLDLKVARERAERTIRERVLASRPSSVKILDRYRGTARGEGHLTGGHRHFEKPAGHNTWRDDQPITVDDGSGTLTQHAIESADAETAGPGVKLERSEGEEAPLHSRDTQTGVAGATLVATENPTTATVQPRTRRSMTEEEGPEVLLVKDEGCEEGLGNPEGTMVMEDNQTTPPPEPTEEPAEQHRTTYSLTGSVDMEDGKPDLLLVKEETIEDGPESIDLLSGLKMGEQGGWLEDNRGDWVAILDSPYQEGAAKGPGDNITEQARTRGDIVEVSGWDSVLNSGQGNNAVNHNQKQTVGHKTTSELSLHDNRLAEARARRRFGGAPIRLAKTDTDSASDAPSCSYRCDSERLMALQVDPLTGATFSLPSIGSINWNMDPATTQTLPGLRPPHTLLMLNQTSDNASASTPNGYTSPLTNESNRDGISKGGSAKEKRFPCSFCGKAFSFPKQVEIHQRMHTGEKPFGCQLCRASFSDSSNLKRHQRVHTGEKPHSCPQCEKRFSRQDQLKMHLKVHTGERPFACTHCGKRFSERSYLRIHQQKMHMAHV</sequence>
<evidence type="ECO:0000256" key="4">
    <source>
        <dbReference type="ARBA" id="ARBA00022737"/>
    </source>
</evidence>
<evidence type="ECO:0000313" key="15">
    <source>
        <dbReference type="Proteomes" id="UP000472277"/>
    </source>
</evidence>
<feature type="compositionally biased region" description="Basic and acidic residues" evidence="12">
    <location>
        <begin position="111"/>
        <end position="123"/>
    </location>
</feature>
<evidence type="ECO:0000313" key="14">
    <source>
        <dbReference type="Ensembl" id="ENSSTUP00000060053.1"/>
    </source>
</evidence>
<dbReference type="PANTHER" id="PTHR16515:SF49">
    <property type="entry name" value="GASTRULA ZINC FINGER PROTEIN XLCGF49.1-LIKE-RELATED"/>
    <property type="match status" value="1"/>
</dbReference>
<feature type="compositionally biased region" description="Basic and acidic residues" evidence="12">
    <location>
        <begin position="152"/>
        <end position="167"/>
    </location>
</feature>
<evidence type="ECO:0000256" key="8">
    <source>
        <dbReference type="ARBA" id="ARBA00023163"/>
    </source>
</evidence>
<protein>
    <submittedName>
        <fullName evidence="14">Zinc finger protein 19-like</fullName>
    </submittedName>
</protein>
<feature type="region of interest" description="Disordered" evidence="12">
    <location>
        <begin position="217"/>
        <end position="244"/>
    </location>
</feature>
<evidence type="ECO:0000256" key="1">
    <source>
        <dbReference type="ARBA" id="ARBA00004123"/>
    </source>
</evidence>
<evidence type="ECO:0000256" key="12">
    <source>
        <dbReference type="SAM" id="MobiDB-lite"/>
    </source>
</evidence>
<name>A0A674ALB9_SALTR</name>
<feature type="region of interest" description="Disordered" evidence="12">
    <location>
        <begin position="460"/>
        <end position="491"/>
    </location>
</feature>
<dbReference type="FunFam" id="3.30.160.60:FF:002343">
    <property type="entry name" value="Zinc finger protein 33A"/>
    <property type="match status" value="1"/>
</dbReference>
<feature type="region of interest" description="Disordered" evidence="12">
    <location>
        <begin position="98"/>
        <end position="167"/>
    </location>
</feature>
<dbReference type="GO" id="GO:0008270">
    <property type="term" value="F:zinc ion binding"/>
    <property type="evidence" value="ECO:0007669"/>
    <property type="project" value="UniProtKB-KW"/>
</dbReference>
<comment type="subcellular location">
    <subcellularLocation>
        <location evidence="1">Nucleus</location>
    </subcellularLocation>
</comment>
<feature type="coiled-coil region" evidence="11">
    <location>
        <begin position="45"/>
        <end position="72"/>
    </location>
</feature>
<dbReference type="InterPro" id="IPR013087">
    <property type="entry name" value="Znf_C2H2_type"/>
</dbReference>
<dbReference type="FunFam" id="3.30.160.60:FF:000193">
    <property type="entry name" value="Zinc finger protein 300"/>
    <property type="match status" value="1"/>
</dbReference>
<dbReference type="InterPro" id="IPR050331">
    <property type="entry name" value="Zinc_finger"/>
</dbReference>
<feature type="domain" description="C2H2-type" evidence="13">
    <location>
        <begin position="551"/>
        <end position="578"/>
    </location>
</feature>
<feature type="domain" description="C2H2-type" evidence="13">
    <location>
        <begin position="495"/>
        <end position="522"/>
    </location>
</feature>
<dbReference type="GO" id="GO:0005634">
    <property type="term" value="C:nucleus"/>
    <property type="evidence" value="ECO:0007669"/>
    <property type="project" value="UniProtKB-SubCell"/>
</dbReference>
<comment type="similarity">
    <text evidence="2">Belongs to the krueppel C2H2-type zinc-finger protein family.</text>
</comment>
<dbReference type="AlphaFoldDB" id="A0A674ALB9"/>
<dbReference type="PROSITE" id="PS00028">
    <property type="entry name" value="ZINC_FINGER_C2H2_1"/>
    <property type="match status" value="4"/>
</dbReference>
<evidence type="ECO:0000256" key="6">
    <source>
        <dbReference type="ARBA" id="ARBA00022833"/>
    </source>
</evidence>
<keyword evidence="15" id="KW-1185">Reference proteome</keyword>
<evidence type="ECO:0000256" key="10">
    <source>
        <dbReference type="PROSITE-ProRule" id="PRU00042"/>
    </source>
</evidence>
<dbReference type="Gene3D" id="3.30.160.60">
    <property type="entry name" value="Classic Zinc Finger"/>
    <property type="match status" value="4"/>
</dbReference>
<evidence type="ECO:0000256" key="7">
    <source>
        <dbReference type="ARBA" id="ARBA00023015"/>
    </source>
</evidence>
<feature type="domain" description="C2H2-type" evidence="13">
    <location>
        <begin position="523"/>
        <end position="550"/>
    </location>
</feature>
<dbReference type="Ensembl" id="ENSSTUT00000063198.1">
    <property type="protein sequence ID" value="ENSSTUP00000060053.1"/>
    <property type="gene ID" value="ENSSTUG00000025866.1"/>
</dbReference>
<dbReference type="InterPro" id="IPR036236">
    <property type="entry name" value="Znf_C2H2_sf"/>
</dbReference>
<dbReference type="SMART" id="SM00355">
    <property type="entry name" value="ZnF_C2H2"/>
    <property type="match status" value="4"/>
</dbReference>
<dbReference type="FunFam" id="3.30.160.60:FF:002090">
    <property type="entry name" value="Zinc finger protein 473"/>
    <property type="match status" value="1"/>
</dbReference>
<feature type="compositionally biased region" description="Polar residues" evidence="12">
    <location>
        <begin position="460"/>
        <end position="478"/>
    </location>
</feature>
<evidence type="ECO:0000259" key="13">
    <source>
        <dbReference type="PROSITE" id="PS50157"/>
    </source>
</evidence>
<keyword evidence="9" id="KW-0539">Nucleus</keyword>
<dbReference type="GO" id="GO:0010468">
    <property type="term" value="P:regulation of gene expression"/>
    <property type="evidence" value="ECO:0007669"/>
    <property type="project" value="TreeGrafter"/>
</dbReference>
<evidence type="ECO:0000256" key="11">
    <source>
        <dbReference type="SAM" id="Coils"/>
    </source>
</evidence>
<reference evidence="14" key="2">
    <citation type="submission" date="2025-09" db="UniProtKB">
        <authorList>
            <consortium name="Ensembl"/>
        </authorList>
    </citation>
    <scope>IDENTIFICATION</scope>
</reference>
<gene>
    <name evidence="14" type="primary">LOC115201856</name>
</gene>
<keyword evidence="4" id="KW-0677">Repeat</keyword>
<evidence type="ECO:0000256" key="2">
    <source>
        <dbReference type="ARBA" id="ARBA00006991"/>
    </source>
</evidence>
<keyword evidence="7" id="KW-0805">Transcription regulation</keyword>
<dbReference type="PANTHER" id="PTHR16515">
    <property type="entry name" value="PR DOMAIN ZINC FINGER PROTEIN"/>
    <property type="match status" value="1"/>
</dbReference>
<proteinExistence type="inferred from homology"/>
<dbReference type="Proteomes" id="UP000472277">
    <property type="component" value="Chromosome 11"/>
</dbReference>
<keyword evidence="3" id="KW-0479">Metal-binding</keyword>
<keyword evidence="5 10" id="KW-0863">Zinc-finger</keyword>
<reference evidence="14" key="1">
    <citation type="submission" date="2025-08" db="UniProtKB">
        <authorList>
            <consortium name="Ensembl"/>
        </authorList>
    </citation>
    <scope>IDENTIFICATION</scope>
</reference>
<evidence type="ECO:0000256" key="9">
    <source>
        <dbReference type="ARBA" id="ARBA00023242"/>
    </source>
</evidence>
<keyword evidence="8" id="KW-0804">Transcription</keyword>
<organism evidence="14 15">
    <name type="scientific">Salmo trutta</name>
    <name type="common">Brown trout</name>
    <dbReference type="NCBI Taxonomy" id="8032"/>
    <lineage>
        <taxon>Eukaryota</taxon>
        <taxon>Metazoa</taxon>
        <taxon>Chordata</taxon>
        <taxon>Craniata</taxon>
        <taxon>Vertebrata</taxon>
        <taxon>Euteleostomi</taxon>
        <taxon>Actinopterygii</taxon>
        <taxon>Neopterygii</taxon>
        <taxon>Teleostei</taxon>
        <taxon>Protacanthopterygii</taxon>
        <taxon>Salmoniformes</taxon>
        <taxon>Salmonidae</taxon>
        <taxon>Salmoninae</taxon>
        <taxon>Salmo</taxon>
    </lineage>
</organism>
<evidence type="ECO:0000256" key="5">
    <source>
        <dbReference type="ARBA" id="ARBA00022771"/>
    </source>
</evidence>
<dbReference type="PROSITE" id="PS50157">
    <property type="entry name" value="ZINC_FINGER_C2H2_2"/>
    <property type="match status" value="4"/>
</dbReference>
<dbReference type="Pfam" id="PF00096">
    <property type="entry name" value="zf-C2H2"/>
    <property type="match status" value="4"/>
</dbReference>
<keyword evidence="11" id="KW-0175">Coiled coil</keyword>
<keyword evidence="6" id="KW-0862">Zinc</keyword>